<name>A0ABV7BN36_9GAMM</name>
<dbReference type="EMBL" id="JBHRSF010000157">
    <property type="protein sequence ID" value="MFC2997625.1"/>
    <property type="molecule type" value="Genomic_DNA"/>
</dbReference>
<organism evidence="1 2">
    <name type="scientific">Acinetobacter sichuanensis</name>
    <dbReference type="NCBI Taxonomy" id="2136183"/>
    <lineage>
        <taxon>Bacteria</taxon>
        <taxon>Pseudomonadati</taxon>
        <taxon>Pseudomonadota</taxon>
        <taxon>Gammaproteobacteria</taxon>
        <taxon>Moraxellales</taxon>
        <taxon>Moraxellaceae</taxon>
        <taxon>Acinetobacter</taxon>
    </lineage>
</organism>
<comment type="caution">
    <text evidence="1">The sequence shown here is derived from an EMBL/GenBank/DDBJ whole genome shotgun (WGS) entry which is preliminary data.</text>
</comment>
<evidence type="ECO:0000313" key="2">
    <source>
        <dbReference type="Proteomes" id="UP001595455"/>
    </source>
</evidence>
<gene>
    <name evidence="1" type="ORF">ACFODO_20735</name>
</gene>
<keyword evidence="2" id="KW-1185">Reference proteome</keyword>
<dbReference type="RefSeq" id="WP_171405219.1">
    <property type="nucleotide sequence ID" value="NZ_JBHRSF010000157.1"/>
</dbReference>
<evidence type="ECO:0000313" key="1">
    <source>
        <dbReference type="EMBL" id="MFC2997625.1"/>
    </source>
</evidence>
<sequence>MSTPKLPIPPLHTYRNQGSTMQMAINQFLISYAREDGYFNITMIDAAKTYNLVKITSVNFGYATVDVVFKTITGEIIDLPIDLLQSIEFAGQKEV</sequence>
<accession>A0ABV7BN36</accession>
<protein>
    <submittedName>
        <fullName evidence="1">Uncharacterized protein</fullName>
    </submittedName>
</protein>
<dbReference type="Proteomes" id="UP001595455">
    <property type="component" value="Unassembled WGS sequence"/>
</dbReference>
<reference evidence="2" key="1">
    <citation type="journal article" date="2019" name="Int. J. Syst. Evol. Microbiol.">
        <title>The Global Catalogue of Microorganisms (GCM) 10K type strain sequencing project: providing services to taxonomists for standard genome sequencing and annotation.</title>
        <authorList>
            <consortium name="The Broad Institute Genomics Platform"/>
            <consortium name="The Broad Institute Genome Sequencing Center for Infectious Disease"/>
            <person name="Wu L."/>
            <person name="Ma J."/>
        </authorList>
    </citation>
    <scope>NUCLEOTIDE SEQUENCE [LARGE SCALE GENOMIC DNA]</scope>
    <source>
        <strain evidence="2">KCTC 62575</strain>
    </source>
</reference>
<proteinExistence type="predicted"/>